<gene>
    <name evidence="2" type="ORF">MGG_16049</name>
</gene>
<dbReference type="eggNOG" id="KOG1075">
    <property type="taxonomic scope" value="Eukaryota"/>
</dbReference>
<dbReference type="EMBL" id="CM001231">
    <property type="protein sequence ID" value="EHA56332.1"/>
    <property type="molecule type" value="Genomic_DNA"/>
</dbReference>
<evidence type="ECO:0000313" key="2">
    <source>
        <dbReference type="EMBL" id="EHA56332.1"/>
    </source>
</evidence>
<feature type="compositionally biased region" description="Polar residues" evidence="1">
    <location>
        <begin position="133"/>
        <end position="143"/>
    </location>
</feature>
<proteinExistence type="predicted"/>
<protein>
    <submittedName>
        <fullName evidence="2">Uncharacterized protein</fullName>
    </submittedName>
</protein>
<dbReference type="InParanoid" id="G4MP73"/>
<dbReference type="Proteomes" id="UP000009058">
    <property type="component" value="Chromosome 1"/>
</dbReference>
<dbReference type="RefSeq" id="XP_003708944.1">
    <property type="nucleotide sequence ID" value="XM_003708896.1"/>
</dbReference>
<dbReference type="HOGENOM" id="CLU_1030858_0_0_1"/>
<feature type="region of interest" description="Disordered" evidence="1">
    <location>
        <begin position="166"/>
        <end position="214"/>
    </location>
</feature>
<feature type="compositionally biased region" description="Low complexity" evidence="1">
    <location>
        <begin position="166"/>
        <end position="176"/>
    </location>
</feature>
<name>G4MP73_PYRO7</name>
<evidence type="ECO:0000256" key="1">
    <source>
        <dbReference type="SAM" id="MobiDB-lite"/>
    </source>
</evidence>
<evidence type="ECO:0000313" key="3">
    <source>
        <dbReference type="Proteomes" id="UP000009058"/>
    </source>
</evidence>
<dbReference type="AlphaFoldDB" id="G4MP73"/>
<feature type="compositionally biased region" description="Polar residues" evidence="1">
    <location>
        <begin position="181"/>
        <end position="198"/>
    </location>
</feature>
<keyword evidence="3" id="KW-1185">Reference proteome</keyword>
<feature type="region of interest" description="Disordered" evidence="1">
    <location>
        <begin position="111"/>
        <end position="148"/>
    </location>
</feature>
<dbReference type="KEGG" id="mgr:MGG_16049"/>
<organism evidence="2 3">
    <name type="scientific">Pyricularia oryzae (strain 70-15 / ATCC MYA-4617 / FGSC 8958)</name>
    <name type="common">Rice blast fungus</name>
    <name type="synonym">Magnaporthe oryzae</name>
    <dbReference type="NCBI Taxonomy" id="242507"/>
    <lineage>
        <taxon>Eukaryota</taxon>
        <taxon>Fungi</taxon>
        <taxon>Dikarya</taxon>
        <taxon>Ascomycota</taxon>
        <taxon>Pezizomycotina</taxon>
        <taxon>Sordariomycetes</taxon>
        <taxon>Sordariomycetidae</taxon>
        <taxon>Magnaporthales</taxon>
        <taxon>Pyriculariaceae</taxon>
        <taxon>Pyricularia</taxon>
    </lineage>
</organism>
<reference key="2">
    <citation type="submission" date="2011-05" db="EMBL/GenBank/DDBJ databases">
        <title>The Genome Sequence of Magnaporthe oryzae 70-15.</title>
        <authorList>
            <consortium name="The Broad Institute Genome Sequencing Platform"/>
            <person name="Ma L.-J."/>
            <person name="Dead R."/>
            <person name="Young S.K."/>
            <person name="Zeng Q."/>
            <person name="Gargeya S."/>
            <person name="Fitzgerald M."/>
            <person name="Haas B."/>
            <person name="Abouelleil A."/>
            <person name="Alvarado L."/>
            <person name="Arachchi H.M."/>
            <person name="Berlin A."/>
            <person name="Brown A."/>
            <person name="Chapman S.B."/>
            <person name="Chen Z."/>
            <person name="Dunbar C."/>
            <person name="Freedman E."/>
            <person name="Gearin G."/>
            <person name="Gellesch M."/>
            <person name="Goldberg J."/>
            <person name="Griggs A."/>
            <person name="Gujja S."/>
            <person name="Heiman D."/>
            <person name="Howarth C."/>
            <person name="Larson L."/>
            <person name="Lui A."/>
            <person name="MacDonald P.J.P."/>
            <person name="Mehta T."/>
            <person name="Montmayeur A."/>
            <person name="Murphy C."/>
            <person name="Neiman D."/>
            <person name="Pearson M."/>
            <person name="Priest M."/>
            <person name="Roberts A."/>
            <person name="Saif S."/>
            <person name="Shea T."/>
            <person name="Shenoy N."/>
            <person name="Sisk P."/>
            <person name="Stolte C."/>
            <person name="Sykes S."/>
            <person name="Yandava C."/>
            <person name="Wortman J."/>
            <person name="Nusbaum C."/>
            <person name="Birren B."/>
        </authorList>
    </citation>
    <scope>NUCLEOTIDE SEQUENCE</scope>
    <source>
        <strain>70-15</strain>
    </source>
</reference>
<dbReference type="SMR" id="G4MP73"/>
<sequence length="270" mass="30217">MFLMGIRIACTSDSMALLLRLKAKPAHRLAIFHLNKRLVQSHYRDRATPGHVTVQSAKELENVETIGNWFEKVFATKFENLQAPENAAFRKIIFKFNDVINGWFLNRTLREKKRSRSPSRSPTSSSERRSILITRTGTASSASKGRGTPINKSVIWAERAATPPAAAPTQILTPATRSYPIRTTSGNVPNSSATPSQSGRDRSQTPKRLTKQPSNRILIRVNNKLRMVTRKLYAVTTKLAELVSVLHSEILNAKRTPTGWGVTVAFEEIR</sequence>
<dbReference type="GeneID" id="12985720"/>
<accession>G4MP73</accession>
<reference evidence="2 3" key="1">
    <citation type="journal article" date="2005" name="Nature">
        <title>The genome sequence of the rice blast fungus Magnaporthe grisea.</title>
        <authorList>
            <person name="Dean R.A."/>
            <person name="Talbot N.J."/>
            <person name="Ebbole D.J."/>
            <person name="Farman M.L."/>
            <person name="Mitchell T.K."/>
            <person name="Orbach M.J."/>
            <person name="Thon M."/>
            <person name="Kulkarni R."/>
            <person name="Xu J.R."/>
            <person name="Pan H."/>
            <person name="Read N.D."/>
            <person name="Lee Y.H."/>
            <person name="Carbone I."/>
            <person name="Brown D."/>
            <person name="Oh Y.Y."/>
            <person name="Donofrio N."/>
            <person name="Jeong J.S."/>
            <person name="Soanes D.M."/>
            <person name="Djonovic S."/>
            <person name="Kolomiets E."/>
            <person name="Rehmeyer C."/>
            <person name="Li W."/>
            <person name="Harding M."/>
            <person name="Kim S."/>
            <person name="Lebrun M.H."/>
            <person name="Bohnert H."/>
            <person name="Coughlan S."/>
            <person name="Butler J."/>
            <person name="Calvo S."/>
            <person name="Ma L.J."/>
            <person name="Nicol R."/>
            <person name="Purcell S."/>
            <person name="Nusbaum C."/>
            <person name="Galagan J.E."/>
            <person name="Birren B.W."/>
        </authorList>
    </citation>
    <scope>NUCLEOTIDE SEQUENCE [LARGE SCALE GENOMIC DNA]</scope>
    <source>
        <strain evidence="3">70-15 / ATCC MYA-4617 / FGSC 8958</strain>
    </source>
</reference>
<dbReference type="VEuPathDB" id="FungiDB:MGG_16049"/>